<sequence>MRIDLAGWSREATQGAHREFLALFEQAEALGYDGVWFHEFRLQEQAWPYPCPMLLAAAVLARTQRLRVGSSVLVAPLHRPQLLAEQVQQLQFQSGGRFDAGIGRGTDPATLQQLGIAPEQARDSMQCCVQALQKALSTEASDASALPLYLAASSEESIAFAVAQRIPLLLSLEPPETVQLERLDAACAQQQGRGPKAQAPQAQALRQRSPISRYVVIGTSAQDVQAQLQALWPKLWQRRLYFAAKRGQAPEQVPALDTAKALREQFIHGTPEQCVAQLRQLQQRTGCAHLRLVFNANGLLGWPAALTAMRLFAQEAMPMLRGQP</sequence>
<feature type="domain" description="Luciferase-like" evidence="1">
    <location>
        <begin position="13"/>
        <end position="284"/>
    </location>
</feature>
<dbReference type="OrthoDB" id="7055978at2"/>
<dbReference type="Gene3D" id="3.20.20.30">
    <property type="entry name" value="Luciferase-like domain"/>
    <property type="match status" value="1"/>
</dbReference>
<dbReference type="InterPro" id="IPR011251">
    <property type="entry name" value="Luciferase-like_dom"/>
</dbReference>
<dbReference type="InterPro" id="IPR050766">
    <property type="entry name" value="Bact_Lucif_Oxidored"/>
</dbReference>
<dbReference type="SUPFAM" id="SSF51679">
    <property type="entry name" value="Bacterial luciferase-like"/>
    <property type="match status" value="1"/>
</dbReference>
<evidence type="ECO:0000313" key="3">
    <source>
        <dbReference type="Proteomes" id="UP000275180"/>
    </source>
</evidence>
<protein>
    <submittedName>
        <fullName evidence="2">LLM class flavin-dependent oxidoreductase</fullName>
    </submittedName>
</protein>
<dbReference type="PANTHER" id="PTHR30137">
    <property type="entry name" value="LUCIFERASE-LIKE MONOOXYGENASE"/>
    <property type="match status" value="1"/>
</dbReference>
<dbReference type="PANTHER" id="PTHR30137:SF6">
    <property type="entry name" value="LUCIFERASE-LIKE MONOOXYGENASE"/>
    <property type="match status" value="1"/>
</dbReference>
<dbReference type="EMBL" id="RDQJ01000007">
    <property type="protein sequence ID" value="RMX15464.1"/>
    <property type="molecule type" value="Genomic_DNA"/>
</dbReference>
<evidence type="ECO:0000313" key="2">
    <source>
        <dbReference type="EMBL" id="RMX15464.1"/>
    </source>
</evidence>
<reference evidence="2 3" key="1">
    <citation type="submission" date="2018-10" db="EMBL/GenBank/DDBJ databases">
        <title>Comamonadaceae CDC group NO-1 genome sequencing and assembly.</title>
        <authorList>
            <person name="Bernier A.-M."/>
            <person name="Bernard K."/>
        </authorList>
    </citation>
    <scope>NUCLEOTIDE SEQUENCE [LARGE SCALE GENOMIC DNA]</scope>
    <source>
        <strain evidence="2 3">NML180582</strain>
    </source>
</reference>
<dbReference type="AlphaFoldDB" id="A0A3M6RLA5"/>
<accession>A0A3M6RLA5</accession>
<dbReference type="GO" id="GO:0005829">
    <property type="term" value="C:cytosol"/>
    <property type="evidence" value="ECO:0007669"/>
    <property type="project" value="TreeGrafter"/>
</dbReference>
<proteinExistence type="predicted"/>
<dbReference type="GO" id="GO:0016705">
    <property type="term" value="F:oxidoreductase activity, acting on paired donors, with incorporation or reduction of molecular oxygen"/>
    <property type="evidence" value="ECO:0007669"/>
    <property type="project" value="InterPro"/>
</dbReference>
<dbReference type="Proteomes" id="UP000275180">
    <property type="component" value="Unassembled WGS sequence"/>
</dbReference>
<comment type="caution">
    <text evidence="2">The sequence shown here is derived from an EMBL/GenBank/DDBJ whole genome shotgun (WGS) entry which is preliminary data.</text>
</comment>
<organism evidence="2 3">
    <name type="scientific">Vandammella animalimorsus</name>
    <dbReference type="NCBI Taxonomy" id="2029117"/>
    <lineage>
        <taxon>Bacteria</taxon>
        <taxon>Pseudomonadati</taxon>
        <taxon>Pseudomonadota</taxon>
        <taxon>Betaproteobacteria</taxon>
        <taxon>Burkholderiales</taxon>
        <taxon>Comamonadaceae</taxon>
        <taxon>Vandammella</taxon>
    </lineage>
</organism>
<dbReference type="InterPro" id="IPR036661">
    <property type="entry name" value="Luciferase-like_sf"/>
</dbReference>
<name>A0A3M6RLA5_9BURK</name>
<gene>
    <name evidence="2" type="ORF">EBQ34_06955</name>
</gene>
<dbReference type="Pfam" id="PF00296">
    <property type="entry name" value="Bac_luciferase"/>
    <property type="match status" value="1"/>
</dbReference>
<evidence type="ECO:0000259" key="1">
    <source>
        <dbReference type="Pfam" id="PF00296"/>
    </source>
</evidence>